<evidence type="ECO:0000313" key="3">
    <source>
        <dbReference type="Proteomes" id="UP000237000"/>
    </source>
</evidence>
<feature type="domain" description="HD-Zip IV C-terminal" evidence="1">
    <location>
        <begin position="14"/>
        <end position="100"/>
    </location>
</feature>
<dbReference type="InterPro" id="IPR042160">
    <property type="entry name" value="HD-Zip_IV"/>
</dbReference>
<protein>
    <recommendedName>
        <fullName evidence="1">HD-Zip IV C-terminal domain-containing protein</fullName>
    </recommendedName>
</protein>
<evidence type="ECO:0000313" key="2">
    <source>
        <dbReference type="EMBL" id="POO00428.1"/>
    </source>
</evidence>
<organism evidence="2 3">
    <name type="scientific">Trema orientale</name>
    <name type="common">Charcoal tree</name>
    <name type="synonym">Celtis orientalis</name>
    <dbReference type="NCBI Taxonomy" id="63057"/>
    <lineage>
        <taxon>Eukaryota</taxon>
        <taxon>Viridiplantae</taxon>
        <taxon>Streptophyta</taxon>
        <taxon>Embryophyta</taxon>
        <taxon>Tracheophyta</taxon>
        <taxon>Spermatophyta</taxon>
        <taxon>Magnoliopsida</taxon>
        <taxon>eudicotyledons</taxon>
        <taxon>Gunneridae</taxon>
        <taxon>Pentapetalae</taxon>
        <taxon>rosids</taxon>
        <taxon>fabids</taxon>
        <taxon>Rosales</taxon>
        <taxon>Cannabaceae</taxon>
        <taxon>Trema</taxon>
    </lineage>
</organism>
<gene>
    <name evidence="2" type="ORF">TorRG33x02_038410</name>
</gene>
<proteinExistence type="predicted"/>
<dbReference type="InParanoid" id="A0A2P5FRI2"/>
<dbReference type="InterPro" id="IPR057993">
    <property type="entry name" value="HD-Zip_IV_C"/>
</dbReference>
<sequence>MACIYKRFVQLNRVWSPMDILAVSKVLSGGNSDYVAILSSGFAILPDVTTMTEGTTSGSLLTVVFHIIDASITPEYIPFQSLHAMYHIVTDTISSIKEALVSDT</sequence>
<comment type="caution">
    <text evidence="2">The sequence shown here is derived from an EMBL/GenBank/DDBJ whole genome shotgun (WGS) entry which is preliminary data.</text>
</comment>
<dbReference type="PANTHER" id="PTHR45654">
    <property type="entry name" value="HOMEOBOX-LEUCINE ZIPPER PROTEIN MERISTEM L1"/>
    <property type="match status" value="1"/>
</dbReference>
<dbReference type="PANTHER" id="PTHR45654:SF48">
    <property type="entry name" value="START DOMAIN-CONTAINING PROTEIN"/>
    <property type="match status" value="1"/>
</dbReference>
<dbReference type="AlphaFoldDB" id="A0A2P5FRI2"/>
<name>A0A2P5FRI2_TREOI</name>
<dbReference type="STRING" id="63057.A0A2P5FRI2"/>
<evidence type="ECO:0000259" key="1">
    <source>
        <dbReference type="Pfam" id="PF25797"/>
    </source>
</evidence>
<dbReference type="Proteomes" id="UP000237000">
    <property type="component" value="Unassembled WGS sequence"/>
</dbReference>
<dbReference type="OrthoDB" id="6159439at2759"/>
<reference evidence="3" key="1">
    <citation type="submission" date="2016-06" db="EMBL/GenBank/DDBJ databases">
        <title>Parallel loss of symbiosis genes in relatives of nitrogen-fixing non-legume Parasponia.</title>
        <authorList>
            <person name="Van Velzen R."/>
            <person name="Holmer R."/>
            <person name="Bu F."/>
            <person name="Rutten L."/>
            <person name="Van Zeijl A."/>
            <person name="Liu W."/>
            <person name="Santuari L."/>
            <person name="Cao Q."/>
            <person name="Sharma T."/>
            <person name="Shen D."/>
            <person name="Roswanjaya Y."/>
            <person name="Wardhani T."/>
            <person name="Kalhor M.S."/>
            <person name="Jansen J."/>
            <person name="Van den Hoogen J."/>
            <person name="Gungor B."/>
            <person name="Hartog M."/>
            <person name="Hontelez J."/>
            <person name="Verver J."/>
            <person name="Yang W.-C."/>
            <person name="Schijlen E."/>
            <person name="Repin R."/>
            <person name="Schilthuizen M."/>
            <person name="Schranz E."/>
            <person name="Heidstra R."/>
            <person name="Miyata K."/>
            <person name="Fedorova E."/>
            <person name="Kohlen W."/>
            <person name="Bisseling T."/>
            <person name="Smit S."/>
            <person name="Geurts R."/>
        </authorList>
    </citation>
    <scope>NUCLEOTIDE SEQUENCE [LARGE SCALE GENOMIC DNA]</scope>
    <source>
        <strain evidence="3">cv. RG33-2</strain>
    </source>
</reference>
<keyword evidence="3" id="KW-1185">Reference proteome</keyword>
<dbReference type="EMBL" id="JXTC01000013">
    <property type="protein sequence ID" value="POO00428.1"/>
    <property type="molecule type" value="Genomic_DNA"/>
</dbReference>
<accession>A0A2P5FRI2</accession>
<dbReference type="Pfam" id="PF25797">
    <property type="entry name" value="PDF2_C"/>
    <property type="match status" value="1"/>
</dbReference>